<feature type="compositionally biased region" description="Low complexity" evidence="1">
    <location>
        <begin position="303"/>
        <end position="314"/>
    </location>
</feature>
<proteinExistence type="predicted"/>
<evidence type="ECO:0000313" key="2">
    <source>
        <dbReference type="EMBL" id="KAJ7391020.1"/>
    </source>
</evidence>
<dbReference type="AlphaFoldDB" id="A0A9X0D8S5"/>
<evidence type="ECO:0000313" key="3">
    <source>
        <dbReference type="Proteomes" id="UP001163046"/>
    </source>
</evidence>
<feature type="region of interest" description="Disordered" evidence="1">
    <location>
        <begin position="225"/>
        <end position="397"/>
    </location>
</feature>
<feature type="compositionally biased region" description="Basic and acidic residues" evidence="1">
    <location>
        <begin position="275"/>
        <end position="287"/>
    </location>
</feature>
<dbReference type="Proteomes" id="UP001163046">
    <property type="component" value="Unassembled WGS sequence"/>
</dbReference>
<feature type="compositionally biased region" description="Basic and acidic residues" evidence="1">
    <location>
        <begin position="135"/>
        <end position="154"/>
    </location>
</feature>
<sequence>MSIFRRKRLWSTGREGVYRVSVDRSAGKDSRRRKGSHDSDTSDAGISISSACSLASFEASDDAKKHLMSRGSSVDDNSSMFEVYGTGLNGSLEWSDDEEVWDSISEQERSVRLLSSHKKMSLVPLQPEIQDEINQEKASPEKNIEKAADRHVDPIDEDTTAHMQDVVAAIMEQYSKDNDSDSDSSTAVSENSEVDLNVSSDEESDLADEKEEVFDYYAHIKKICKREDGSDSESDGNESATSEKVFQNAVRKAMKKIKRERSDELAESDTASPKASEKGSESERSPNSDDSSSESSDDEESDSSSVESETGSFEMTRDVDPEIQELMEGGLVIDPKKGRSDADDSHTVYRYYMNNEGRVDSVTETVDKPSEEPENPPTANTQENNTASTLDDSIKPQDLRWPFSNFYVKEISQETPFPENCEALPSYRSTQASASHPGRKRNVMLGRVWWVEWWAKEDTKMKSSTDDTS</sequence>
<dbReference type="EMBL" id="MU825409">
    <property type="protein sequence ID" value="KAJ7391020.1"/>
    <property type="molecule type" value="Genomic_DNA"/>
</dbReference>
<gene>
    <name evidence="2" type="ORF">OS493_021040</name>
</gene>
<comment type="caution">
    <text evidence="2">The sequence shown here is derived from an EMBL/GenBank/DDBJ whole genome shotgun (WGS) entry which is preliminary data.</text>
</comment>
<evidence type="ECO:0000256" key="1">
    <source>
        <dbReference type="SAM" id="MobiDB-lite"/>
    </source>
</evidence>
<protein>
    <submittedName>
        <fullName evidence="2">Uncharacterized protein</fullName>
    </submittedName>
</protein>
<feature type="compositionally biased region" description="Basic and acidic residues" evidence="1">
    <location>
        <begin position="334"/>
        <end position="347"/>
    </location>
</feature>
<feature type="compositionally biased region" description="Polar residues" evidence="1">
    <location>
        <begin position="377"/>
        <end position="391"/>
    </location>
</feature>
<accession>A0A9X0D8S5</accession>
<feature type="compositionally biased region" description="Acidic residues" evidence="1">
    <location>
        <begin position="291"/>
        <end position="302"/>
    </location>
</feature>
<feature type="compositionally biased region" description="Basic and acidic residues" evidence="1">
    <location>
        <begin position="357"/>
        <end position="371"/>
    </location>
</feature>
<dbReference type="OrthoDB" id="5990671at2759"/>
<name>A0A9X0D8S5_9CNID</name>
<feature type="region of interest" description="Disordered" evidence="1">
    <location>
        <begin position="135"/>
        <end position="211"/>
    </location>
</feature>
<keyword evidence="3" id="KW-1185">Reference proteome</keyword>
<feature type="region of interest" description="Disordered" evidence="1">
    <location>
        <begin position="21"/>
        <end position="45"/>
    </location>
</feature>
<feature type="compositionally biased region" description="Acidic residues" evidence="1">
    <location>
        <begin position="200"/>
        <end position="211"/>
    </location>
</feature>
<reference evidence="2" key="1">
    <citation type="submission" date="2023-01" db="EMBL/GenBank/DDBJ databases">
        <title>Genome assembly of the deep-sea coral Lophelia pertusa.</title>
        <authorList>
            <person name="Herrera S."/>
            <person name="Cordes E."/>
        </authorList>
    </citation>
    <scope>NUCLEOTIDE SEQUENCE</scope>
    <source>
        <strain evidence="2">USNM1676648</strain>
        <tissue evidence="2">Polyp</tissue>
    </source>
</reference>
<organism evidence="2 3">
    <name type="scientific">Desmophyllum pertusum</name>
    <dbReference type="NCBI Taxonomy" id="174260"/>
    <lineage>
        <taxon>Eukaryota</taxon>
        <taxon>Metazoa</taxon>
        <taxon>Cnidaria</taxon>
        <taxon>Anthozoa</taxon>
        <taxon>Hexacorallia</taxon>
        <taxon>Scleractinia</taxon>
        <taxon>Caryophylliina</taxon>
        <taxon>Caryophylliidae</taxon>
        <taxon>Desmophyllum</taxon>
    </lineage>
</organism>